<organism evidence="2 3">
    <name type="scientific">Albidovulum salinarum</name>
    <dbReference type="NCBI Taxonomy" id="2984153"/>
    <lineage>
        <taxon>Bacteria</taxon>
        <taxon>Pseudomonadati</taxon>
        <taxon>Pseudomonadota</taxon>
        <taxon>Alphaproteobacteria</taxon>
        <taxon>Rhodobacterales</taxon>
        <taxon>Paracoccaceae</taxon>
        <taxon>Albidovulum</taxon>
    </lineage>
</organism>
<feature type="transmembrane region" description="Helical" evidence="1">
    <location>
        <begin position="175"/>
        <end position="200"/>
    </location>
</feature>
<evidence type="ECO:0000313" key="2">
    <source>
        <dbReference type="EMBL" id="MCU9849928.1"/>
    </source>
</evidence>
<protein>
    <recommendedName>
        <fullName evidence="4">TVP38/TMEM64 family membrane protein</fullName>
    </recommendedName>
</protein>
<comment type="caution">
    <text evidence="2">The sequence shown here is derived from an EMBL/GenBank/DDBJ whole genome shotgun (WGS) entry which is preliminary data.</text>
</comment>
<dbReference type="EMBL" id="JAOVQO010000019">
    <property type="protein sequence ID" value="MCU9849928.1"/>
    <property type="molecule type" value="Genomic_DNA"/>
</dbReference>
<feature type="transmembrane region" description="Helical" evidence="1">
    <location>
        <begin position="32"/>
        <end position="51"/>
    </location>
</feature>
<dbReference type="RefSeq" id="WP_263339292.1">
    <property type="nucleotide sequence ID" value="NZ_JAOVQO010000019.1"/>
</dbReference>
<keyword evidence="1" id="KW-1133">Transmembrane helix</keyword>
<feature type="transmembrane region" description="Helical" evidence="1">
    <location>
        <begin position="103"/>
        <end position="126"/>
    </location>
</feature>
<evidence type="ECO:0000256" key="1">
    <source>
        <dbReference type="SAM" id="Phobius"/>
    </source>
</evidence>
<gene>
    <name evidence="2" type="ORF">OEZ60_18165</name>
</gene>
<accession>A0ABT2X7J8</accession>
<evidence type="ECO:0000313" key="3">
    <source>
        <dbReference type="Proteomes" id="UP001209535"/>
    </source>
</evidence>
<reference evidence="2 3" key="1">
    <citation type="submission" date="2022-10" db="EMBL/GenBank/DDBJ databases">
        <title>Defluviimonas sp. nov., isolated from ocean surface sediments.</title>
        <authorList>
            <person name="He W."/>
            <person name="Wang L."/>
            <person name="Zhang D.-F."/>
        </authorList>
    </citation>
    <scope>NUCLEOTIDE SEQUENCE [LARGE SCALE GENOMIC DNA]</scope>
    <source>
        <strain evidence="2 3">WL0024</strain>
    </source>
</reference>
<feature type="transmembrane region" description="Helical" evidence="1">
    <location>
        <begin position="206"/>
        <end position="229"/>
    </location>
</feature>
<keyword evidence="1" id="KW-0472">Membrane</keyword>
<keyword evidence="3" id="KW-1185">Reference proteome</keyword>
<keyword evidence="1" id="KW-0812">Transmembrane</keyword>
<feature type="transmembrane region" description="Helical" evidence="1">
    <location>
        <begin position="63"/>
        <end position="83"/>
    </location>
</feature>
<name>A0ABT2X7J8_9RHOB</name>
<sequence>MSDDREIVPDRPGNGERAGRIGGRIARLGRRIAVLLLLVWVAHGLIGWTMAESQALKGGEIPALWVLVLLLVAYALLIALPFVPGVELGLTLLMVEGGWIAPFIWGATLAGLMLSFLVGLALPYPALRRTLADLRLCRAAELVAQIEPLDREARLDHLRSHLPGWLAPLARNYRYLLLALLINLPGNSVIGGGGGILMVAGCSRLFAAPVTLLTVALAVAPVPILVFALGEGLPLPGF</sequence>
<dbReference type="Proteomes" id="UP001209535">
    <property type="component" value="Unassembled WGS sequence"/>
</dbReference>
<evidence type="ECO:0008006" key="4">
    <source>
        <dbReference type="Google" id="ProtNLM"/>
    </source>
</evidence>
<proteinExistence type="predicted"/>